<feature type="compositionally biased region" description="Basic and acidic residues" evidence="8">
    <location>
        <begin position="533"/>
        <end position="542"/>
    </location>
</feature>
<dbReference type="AlphaFoldDB" id="A0AAV7IDW5"/>
<evidence type="ECO:0000259" key="10">
    <source>
        <dbReference type="PROSITE" id="PS51194"/>
    </source>
</evidence>
<evidence type="ECO:0000259" key="9">
    <source>
        <dbReference type="PROSITE" id="PS51192"/>
    </source>
</evidence>
<keyword evidence="2 7" id="KW-0378">Hydrolase</keyword>
<feature type="compositionally biased region" description="Basic and acidic residues" evidence="8">
    <location>
        <begin position="562"/>
        <end position="571"/>
    </location>
</feature>
<dbReference type="EC" id="3.6.4.13" evidence="7"/>
<dbReference type="GO" id="GO:0010468">
    <property type="term" value="P:regulation of gene expression"/>
    <property type="evidence" value="ECO:0007669"/>
    <property type="project" value="UniProtKB-ARBA"/>
</dbReference>
<keyword evidence="4 7" id="KW-0067">ATP-binding</keyword>
<evidence type="ECO:0000256" key="6">
    <source>
        <dbReference type="PROSITE-ProRule" id="PRU00552"/>
    </source>
</evidence>
<feature type="compositionally biased region" description="Basic and acidic residues" evidence="8">
    <location>
        <begin position="769"/>
        <end position="781"/>
    </location>
</feature>
<gene>
    <name evidence="12" type="ORF">KQX54_015851</name>
</gene>
<evidence type="ECO:0000313" key="13">
    <source>
        <dbReference type="Proteomes" id="UP000826195"/>
    </source>
</evidence>
<keyword evidence="13" id="KW-1185">Reference proteome</keyword>
<feature type="region of interest" description="Disordered" evidence="8">
    <location>
        <begin position="503"/>
        <end position="597"/>
    </location>
</feature>
<dbReference type="SMART" id="SM00490">
    <property type="entry name" value="HELICc"/>
    <property type="match status" value="1"/>
</dbReference>
<sequence length="834" mass="95724">MANVSHKSKKKGENSNNQRRKFKTATRKKTIPQSKKVEILKSKYKEIDESKIKKFSDFPLSEKTLKGLKESKYFVPSEIQRQCIGKALQGYDILGAAKTGSGKTLAFLIPVLELLYCELWSREDRLGAMIITPTRELALQIFETLRSIGRHHDFSAALIIGGKDWKFERNRMETCNIVIGTPGRILQHLDENASFDTNPLKILVLDEADRCLDQGFQNDIDAIMDHLPKKKQTLLFSATQTKSVKDLARLNLSKDRQYISVHEHMKYVTPDNLKQSYTVCNLDNKVAMLWSFLKRHTQQKIIVFFSTCKQTKYMFECFCKLRPGIPITALYGTMHQLRRMKIYEKFCTTNKAALFCTDIASRGLDFPGVNWVVQMDCPEDTDQYIHRAGRTARFEDDGQSLLVLTPNEIKMIDKLVARKIPINKVKIDDKYIISPHRQLEAFLARDVELKQSAKRAFLSYIKSVALMKDKEIFDVHSLNTDAYAASLGLAIPPRVRFLQRHKNNLEKQNKSNEKENELLGDEESDQDSEEDDHERKEKHKEDDGSDNDDDDNNENEDEDEEIQKNTHEKKNSSIKNDGFKNAFGTNEFANDDSGDDLLTIKRKNVQIEDGDADEFAEDFPQKTSKKIITKAAAAKKILHKKLIPNKKITFDEEGKEVLDSAKSQVSQLAREHENYEPSGIDIELSKKILREEDKIDKQRFQEKIKAKRREAKRKLKAQMNKDNDEDDDDDDEYVTLPRGKKGKSRVVKLASASEDENDSDGPDLSWIPDPDKIYGPKKDTSNDEDSESDQAINRPSKRKLPNQDNLRETQPKLKVPKNSDLLATEELALQLLNN</sequence>
<feature type="compositionally biased region" description="Acidic residues" evidence="8">
    <location>
        <begin position="723"/>
        <end position="733"/>
    </location>
</feature>
<feature type="domain" description="DEAD-box RNA helicase Q" evidence="11">
    <location>
        <begin position="53"/>
        <end position="81"/>
    </location>
</feature>
<dbReference type="CDD" id="cd18787">
    <property type="entry name" value="SF2_C_DEAD"/>
    <property type="match status" value="1"/>
</dbReference>
<dbReference type="InterPro" id="IPR000629">
    <property type="entry name" value="RNA-helicase_DEAD-box_CS"/>
</dbReference>
<dbReference type="PANTHER" id="PTHR24031">
    <property type="entry name" value="RNA HELICASE"/>
    <property type="match status" value="1"/>
</dbReference>
<feature type="compositionally biased region" description="Acidic residues" evidence="8">
    <location>
        <begin position="518"/>
        <end position="532"/>
    </location>
</feature>
<dbReference type="InterPro" id="IPR027417">
    <property type="entry name" value="P-loop_NTPase"/>
</dbReference>
<dbReference type="InterPro" id="IPR014014">
    <property type="entry name" value="RNA_helicase_DEAD_Q_motif"/>
</dbReference>
<comment type="similarity">
    <text evidence="7">Belongs to the DEAD box helicase family.</text>
</comment>
<feature type="compositionally biased region" description="Acidic residues" evidence="8">
    <location>
        <begin position="543"/>
        <end position="561"/>
    </location>
</feature>
<dbReference type="SMART" id="SM01178">
    <property type="entry name" value="DUF4217"/>
    <property type="match status" value="1"/>
</dbReference>
<evidence type="ECO:0000256" key="5">
    <source>
        <dbReference type="ARBA" id="ARBA00022884"/>
    </source>
</evidence>
<dbReference type="GO" id="GO:0016787">
    <property type="term" value="F:hydrolase activity"/>
    <property type="evidence" value="ECO:0007669"/>
    <property type="project" value="UniProtKB-KW"/>
</dbReference>
<dbReference type="PROSITE" id="PS51195">
    <property type="entry name" value="Q_MOTIF"/>
    <property type="match status" value="1"/>
</dbReference>
<keyword evidence="5 7" id="KW-0694">RNA-binding</keyword>
<dbReference type="Pfam" id="PF13959">
    <property type="entry name" value="CTE_SPB4"/>
    <property type="match status" value="1"/>
</dbReference>
<feature type="domain" description="Helicase ATP-binding" evidence="9">
    <location>
        <begin position="84"/>
        <end position="258"/>
    </location>
</feature>
<dbReference type="GO" id="GO:0003724">
    <property type="term" value="F:RNA helicase activity"/>
    <property type="evidence" value="ECO:0007669"/>
    <property type="project" value="UniProtKB-EC"/>
</dbReference>
<organism evidence="12 13">
    <name type="scientific">Cotesia glomerata</name>
    <name type="common">Lepidopteran parasitic wasp</name>
    <name type="synonym">Apanteles glomeratus</name>
    <dbReference type="NCBI Taxonomy" id="32391"/>
    <lineage>
        <taxon>Eukaryota</taxon>
        <taxon>Metazoa</taxon>
        <taxon>Ecdysozoa</taxon>
        <taxon>Arthropoda</taxon>
        <taxon>Hexapoda</taxon>
        <taxon>Insecta</taxon>
        <taxon>Pterygota</taxon>
        <taxon>Neoptera</taxon>
        <taxon>Endopterygota</taxon>
        <taxon>Hymenoptera</taxon>
        <taxon>Apocrita</taxon>
        <taxon>Ichneumonoidea</taxon>
        <taxon>Braconidae</taxon>
        <taxon>Microgastrinae</taxon>
        <taxon>Cotesia</taxon>
    </lineage>
</organism>
<evidence type="ECO:0000313" key="12">
    <source>
        <dbReference type="EMBL" id="KAH0549911.1"/>
    </source>
</evidence>
<evidence type="ECO:0000256" key="4">
    <source>
        <dbReference type="ARBA" id="ARBA00022840"/>
    </source>
</evidence>
<evidence type="ECO:0000256" key="2">
    <source>
        <dbReference type="ARBA" id="ARBA00022801"/>
    </source>
</evidence>
<feature type="compositionally biased region" description="Basic residues" evidence="8">
    <location>
        <begin position="705"/>
        <end position="716"/>
    </location>
</feature>
<evidence type="ECO:0000256" key="8">
    <source>
        <dbReference type="SAM" id="MobiDB-lite"/>
    </source>
</evidence>
<dbReference type="Pfam" id="PF00271">
    <property type="entry name" value="Helicase_C"/>
    <property type="match status" value="1"/>
</dbReference>
<feature type="compositionally biased region" description="Basic residues" evidence="8">
    <location>
        <begin position="18"/>
        <end position="30"/>
    </location>
</feature>
<name>A0AAV7IDW5_COTGL</name>
<dbReference type="PROSITE" id="PS00039">
    <property type="entry name" value="DEAD_ATP_HELICASE"/>
    <property type="match status" value="1"/>
</dbReference>
<comment type="domain">
    <text evidence="7">The Q motif is unique to and characteristic of the DEAD box family of RNA helicases and controls ATP binding and hydrolysis.</text>
</comment>
<dbReference type="InterPro" id="IPR011545">
    <property type="entry name" value="DEAD/DEAH_box_helicase_dom"/>
</dbReference>
<dbReference type="InterPro" id="IPR001650">
    <property type="entry name" value="Helicase_C-like"/>
</dbReference>
<dbReference type="GO" id="GO:0003723">
    <property type="term" value="F:RNA binding"/>
    <property type="evidence" value="ECO:0007669"/>
    <property type="project" value="UniProtKB-UniRule"/>
</dbReference>
<feature type="compositionally biased region" description="Basic residues" evidence="8">
    <location>
        <begin position="1"/>
        <end position="10"/>
    </location>
</feature>
<feature type="domain" description="Helicase C-terminal" evidence="10">
    <location>
        <begin position="272"/>
        <end position="433"/>
    </location>
</feature>
<comment type="function">
    <text evidence="7">RNA helicase.</text>
</comment>
<feature type="region of interest" description="Disordered" evidence="8">
    <location>
        <begin position="1"/>
        <end position="30"/>
    </location>
</feature>
<dbReference type="InterPro" id="IPR025313">
    <property type="entry name" value="SPB4-like_CTE"/>
</dbReference>
<dbReference type="EMBL" id="JAHXZJ010001864">
    <property type="protein sequence ID" value="KAH0549911.1"/>
    <property type="molecule type" value="Genomic_DNA"/>
</dbReference>
<accession>A0AAV7IDW5</accession>
<comment type="caution">
    <text evidence="12">The sequence shown here is derived from an EMBL/GenBank/DDBJ whole genome shotgun (WGS) entry which is preliminary data.</text>
</comment>
<protein>
    <recommendedName>
        <fullName evidence="7">ATP-dependent RNA helicase</fullName>
        <ecNumber evidence="7">3.6.4.13</ecNumber>
    </recommendedName>
</protein>
<dbReference type="Proteomes" id="UP000826195">
    <property type="component" value="Unassembled WGS sequence"/>
</dbReference>
<evidence type="ECO:0000256" key="1">
    <source>
        <dbReference type="ARBA" id="ARBA00022741"/>
    </source>
</evidence>
<evidence type="ECO:0000259" key="11">
    <source>
        <dbReference type="PROSITE" id="PS51195"/>
    </source>
</evidence>
<feature type="region of interest" description="Disordered" evidence="8">
    <location>
        <begin position="702"/>
        <end position="819"/>
    </location>
</feature>
<keyword evidence="3 7" id="KW-0347">Helicase</keyword>
<feature type="compositionally biased region" description="Basic and acidic residues" evidence="8">
    <location>
        <begin position="503"/>
        <end position="517"/>
    </location>
</feature>
<reference evidence="12 13" key="1">
    <citation type="journal article" date="2021" name="J. Hered.">
        <title>A chromosome-level genome assembly of the parasitoid wasp, Cotesia glomerata (Hymenoptera: Braconidae).</title>
        <authorList>
            <person name="Pinto B.J."/>
            <person name="Weis J.J."/>
            <person name="Gamble T."/>
            <person name="Ode P.J."/>
            <person name="Paul R."/>
            <person name="Zaspel J.M."/>
        </authorList>
    </citation>
    <scope>NUCLEOTIDE SEQUENCE [LARGE SCALE GENOMIC DNA]</scope>
    <source>
        <strain evidence="12">CgM1</strain>
    </source>
</reference>
<dbReference type="SMART" id="SM00487">
    <property type="entry name" value="DEXDc"/>
    <property type="match status" value="1"/>
</dbReference>
<dbReference type="GO" id="GO:0005524">
    <property type="term" value="F:ATP binding"/>
    <property type="evidence" value="ECO:0007669"/>
    <property type="project" value="UniProtKB-UniRule"/>
</dbReference>
<evidence type="ECO:0000256" key="7">
    <source>
        <dbReference type="RuleBase" id="RU365068"/>
    </source>
</evidence>
<dbReference type="InterPro" id="IPR014001">
    <property type="entry name" value="Helicase_ATP-bd"/>
</dbReference>
<evidence type="ECO:0000256" key="3">
    <source>
        <dbReference type="ARBA" id="ARBA00022806"/>
    </source>
</evidence>
<dbReference type="CDD" id="cd17941">
    <property type="entry name" value="DEADc_DDX10"/>
    <property type="match status" value="1"/>
</dbReference>
<dbReference type="SUPFAM" id="SSF52540">
    <property type="entry name" value="P-loop containing nucleoside triphosphate hydrolases"/>
    <property type="match status" value="1"/>
</dbReference>
<feature type="short sequence motif" description="Q motif" evidence="6">
    <location>
        <begin position="53"/>
        <end position="81"/>
    </location>
</feature>
<proteinExistence type="inferred from homology"/>
<comment type="catalytic activity">
    <reaction evidence="7">
        <text>ATP + H2O = ADP + phosphate + H(+)</text>
        <dbReference type="Rhea" id="RHEA:13065"/>
        <dbReference type="ChEBI" id="CHEBI:15377"/>
        <dbReference type="ChEBI" id="CHEBI:15378"/>
        <dbReference type="ChEBI" id="CHEBI:30616"/>
        <dbReference type="ChEBI" id="CHEBI:43474"/>
        <dbReference type="ChEBI" id="CHEBI:456216"/>
        <dbReference type="EC" id="3.6.4.13"/>
    </reaction>
</comment>
<dbReference type="Pfam" id="PF00270">
    <property type="entry name" value="DEAD"/>
    <property type="match status" value="1"/>
</dbReference>
<keyword evidence="1 7" id="KW-0547">Nucleotide-binding</keyword>
<dbReference type="PROSITE" id="PS51194">
    <property type="entry name" value="HELICASE_CTER"/>
    <property type="match status" value="1"/>
</dbReference>
<dbReference type="PROSITE" id="PS51192">
    <property type="entry name" value="HELICASE_ATP_BIND_1"/>
    <property type="match status" value="1"/>
</dbReference>
<dbReference type="Gene3D" id="3.40.50.300">
    <property type="entry name" value="P-loop containing nucleotide triphosphate hydrolases"/>
    <property type="match status" value="2"/>
</dbReference>